<organism evidence="4 5">
    <name type="scientific">Clytia hemisphaerica</name>
    <dbReference type="NCBI Taxonomy" id="252671"/>
    <lineage>
        <taxon>Eukaryota</taxon>
        <taxon>Metazoa</taxon>
        <taxon>Cnidaria</taxon>
        <taxon>Hydrozoa</taxon>
        <taxon>Hydroidolina</taxon>
        <taxon>Leptothecata</taxon>
        <taxon>Obeliida</taxon>
        <taxon>Clytiidae</taxon>
        <taxon>Clytia</taxon>
    </lineage>
</organism>
<dbReference type="EnsemblMetazoa" id="CLYHEMT024116.1">
    <property type="protein sequence ID" value="CLYHEMP024116.1"/>
    <property type="gene ID" value="CLYHEMG024116"/>
</dbReference>
<protein>
    <submittedName>
        <fullName evidence="4">Uncharacterized protein</fullName>
    </submittedName>
</protein>
<keyword evidence="1" id="KW-0175">Coiled coil</keyword>
<dbReference type="PANTHER" id="PTHR28624:SF1">
    <property type="entry name" value="MITOCHONDRIAL POTASSIUM CHANNEL"/>
    <property type="match status" value="1"/>
</dbReference>
<evidence type="ECO:0000313" key="4">
    <source>
        <dbReference type="EnsemblMetazoa" id="CLYHEMP024116.1"/>
    </source>
</evidence>
<feature type="region of interest" description="Disordered" evidence="2">
    <location>
        <begin position="324"/>
        <end position="344"/>
    </location>
</feature>
<feature type="coiled-coil region" evidence="1">
    <location>
        <begin position="85"/>
        <end position="112"/>
    </location>
</feature>
<dbReference type="PANTHER" id="PTHR28624">
    <property type="entry name" value="COILED-COIL DOMAIN-CONTAINING PROTEIN 51"/>
    <property type="match status" value="1"/>
</dbReference>
<feature type="transmembrane region" description="Helical" evidence="3">
    <location>
        <begin position="171"/>
        <end position="191"/>
    </location>
</feature>
<evidence type="ECO:0000256" key="3">
    <source>
        <dbReference type="SAM" id="Phobius"/>
    </source>
</evidence>
<dbReference type="OrthoDB" id="6243211at2759"/>
<reference evidence="4" key="1">
    <citation type="submission" date="2021-01" db="UniProtKB">
        <authorList>
            <consortium name="EnsemblMetazoa"/>
        </authorList>
    </citation>
    <scope>IDENTIFICATION</scope>
</reference>
<keyword evidence="5" id="KW-1185">Reference proteome</keyword>
<proteinExistence type="predicted"/>
<keyword evidence="3" id="KW-0472">Membrane</keyword>
<evidence type="ECO:0000313" key="5">
    <source>
        <dbReference type="Proteomes" id="UP000594262"/>
    </source>
</evidence>
<name>A0A7M5XJ00_9CNID</name>
<dbReference type="InterPro" id="IPR037660">
    <property type="entry name" value="CCDC51"/>
</dbReference>
<dbReference type="AlphaFoldDB" id="A0A7M5XJ00"/>
<keyword evidence="3" id="KW-1133">Transmembrane helix</keyword>
<dbReference type="GeneID" id="136813511"/>
<sequence>MTNYNSLRSFRYILVKDNSLVVHHSRRYFSKEIQDVRQRVSHSIKQRVVGSVEFVDDTLGVTEVSKAQDDVSLKESEFLLARKKVQSVRTELEEQQETLHMTRKQLDRTDRANENYLNFVSNEHKILLQVQNLMKKQNEMETAERIAFNDFSSAIRSSHEKERSRVERTKYWSIIASVSGTILGFVLSSFVTHYRLKKIENVSEQRWIQSSKSVEDMLSNFHSKTMEEISTLSNLQTATPKEEVNSQNMDEVLDHLQNHLNQVDTKCDKALYIVDEINQELKRIKSFDGNLQPLHHPVTSTSSQTSNIQSTSPNIQILQDTKTSDHKSFPENDSAQQIPTVTPPVPTENQVEHIGAINIASPTGGNITTPPIKQYMPLLIFVGSGALLIYSMMGQF</sequence>
<accession>A0A7M5XJ00</accession>
<evidence type="ECO:0000256" key="1">
    <source>
        <dbReference type="SAM" id="Coils"/>
    </source>
</evidence>
<dbReference type="Proteomes" id="UP000594262">
    <property type="component" value="Unplaced"/>
</dbReference>
<keyword evidence="3" id="KW-0812">Transmembrane</keyword>
<dbReference type="RefSeq" id="XP_066926127.1">
    <property type="nucleotide sequence ID" value="XM_067070026.1"/>
</dbReference>
<evidence type="ECO:0000256" key="2">
    <source>
        <dbReference type="SAM" id="MobiDB-lite"/>
    </source>
</evidence>